<keyword evidence="1" id="KW-0175">Coiled coil</keyword>
<feature type="region of interest" description="Disordered" evidence="2">
    <location>
        <begin position="603"/>
        <end position="622"/>
    </location>
</feature>
<dbReference type="Proteomes" id="UP001165121">
    <property type="component" value="Unassembled WGS sequence"/>
</dbReference>
<accession>A0A9W6XUC3</accession>
<feature type="region of interest" description="Disordered" evidence="2">
    <location>
        <begin position="447"/>
        <end position="579"/>
    </location>
</feature>
<keyword evidence="4" id="KW-1185">Reference proteome</keyword>
<feature type="compositionally biased region" description="Low complexity" evidence="2">
    <location>
        <begin position="22"/>
        <end position="39"/>
    </location>
</feature>
<dbReference type="OrthoDB" id="129638at2759"/>
<feature type="compositionally biased region" description="Polar residues" evidence="2">
    <location>
        <begin position="447"/>
        <end position="456"/>
    </location>
</feature>
<dbReference type="AlphaFoldDB" id="A0A9W6XUC3"/>
<feature type="compositionally biased region" description="Basic and acidic residues" evidence="2">
    <location>
        <begin position="507"/>
        <end position="524"/>
    </location>
</feature>
<evidence type="ECO:0000313" key="3">
    <source>
        <dbReference type="EMBL" id="GMF45683.1"/>
    </source>
</evidence>
<sequence length="923" mass="102538">MGSRRSSSEETADQDHPPSSPTPASSGPDVQSSARSPLSGLRLLSAAASSSGSGTQDHGPASTALHSCVACWQAANAPTVHLDRPGPDLIEIGASIQAIQASIRAVEDSVARDSAVDELREEHSCLQRAHTISRRHAAELHLQIESAGATAQAFSQFCQDRHDRLQHRLERANELLALRDADVTNLEEKLAHTEDRLQEQKRQRVEAEDLIEQHRHQVHDLESQIAALSSHPDLGSAPPPALSCRLVARDRELHELNVAHSALQQRCLALEQSEEALSEAASQLRRQTDALNRRVSRLREERDSLQENLRDAQLRHQRAEAMRQMESERVIKRRVELQAQEQTSQWRTTSLDNEQLLQAAQRAIADHNQDREALIQDRDSIARDRDSIARNRDSLMQDRDALAQDREVIVSDYLRLQEQNSNAYRRMWAVAAAMGQDVHLPAPSSFATYSPASSATAGRAHKSQRTDAASSAPRDVLDLRPQSPVRKNYPSADSAQIDDSMSSASDDGNRDTTDVPAETDRPPESSKGPDISPSSDSEPQEMEPEIAPQNVSDTILPEIAGSDRREAVEEKEEAEDDGTDDEVLWGWRFVVWKLLRKFGSERSGAESVGSSPRDHVGDDPAVGDLAGATEADEIDDSPLFPTFVPRRLWIPGVCARLFRQPDIIPWDVYAVSSLRVSEIDVQTLSALLTSVSEWLFPAIDPASHPLPDSYEDSITGATVGALMDTSPWSKLSNGEAPLTFILAVSGRRLPPNFVQDYLELEERHLQSYWESTHFLPISEAMCSADPALSTYHEQRRQRRSRAGAAWRRFLTKDVIPALRHRQCDLDILLDPFFLHFPKSRVTKHWFSTLDGGAGSLAEAADILDLEEPWRLQFRQNPQDHPAMRIARLRDKCSGATHSGNLHISATCTNGYIQVGHMQCGHHS</sequence>
<feature type="region of interest" description="Disordered" evidence="2">
    <location>
        <begin position="1"/>
        <end position="39"/>
    </location>
</feature>
<feature type="coiled-coil region" evidence="1">
    <location>
        <begin position="267"/>
        <end position="322"/>
    </location>
</feature>
<reference evidence="3" key="1">
    <citation type="submission" date="2023-04" db="EMBL/GenBank/DDBJ databases">
        <title>Phytophthora fragariaefolia NBRC 109709.</title>
        <authorList>
            <person name="Ichikawa N."/>
            <person name="Sato H."/>
            <person name="Tonouchi N."/>
        </authorList>
    </citation>
    <scope>NUCLEOTIDE SEQUENCE</scope>
    <source>
        <strain evidence="3">NBRC 109709</strain>
    </source>
</reference>
<evidence type="ECO:0000256" key="1">
    <source>
        <dbReference type="SAM" id="Coils"/>
    </source>
</evidence>
<evidence type="ECO:0000313" key="4">
    <source>
        <dbReference type="Proteomes" id="UP001165121"/>
    </source>
</evidence>
<feature type="compositionally biased region" description="Acidic residues" evidence="2">
    <location>
        <begin position="569"/>
        <end position="579"/>
    </location>
</feature>
<gene>
    <name evidence="3" type="ORF">Pfra01_001647200</name>
</gene>
<feature type="compositionally biased region" description="Polar residues" evidence="2">
    <location>
        <begin position="491"/>
        <end position="506"/>
    </location>
</feature>
<evidence type="ECO:0000256" key="2">
    <source>
        <dbReference type="SAM" id="MobiDB-lite"/>
    </source>
</evidence>
<organism evidence="3 4">
    <name type="scientific">Phytophthora fragariaefolia</name>
    <dbReference type="NCBI Taxonomy" id="1490495"/>
    <lineage>
        <taxon>Eukaryota</taxon>
        <taxon>Sar</taxon>
        <taxon>Stramenopiles</taxon>
        <taxon>Oomycota</taxon>
        <taxon>Peronosporomycetes</taxon>
        <taxon>Peronosporales</taxon>
        <taxon>Peronosporaceae</taxon>
        <taxon>Phytophthora</taxon>
    </lineage>
</organism>
<feature type="coiled-coil region" evidence="1">
    <location>
        <begin position="169"/>
        <end position="231"/>
    </location>
</feature>
<protein>
    <submittedName>
        <fullName evidence="3">Unnamed protein product</fullName>
    </submittedName>
</protein>
<proteinExistence type="predicted"/>
<name>A0A9W6XUC3_9STRA</name>
<comment type="caution">
    <text evidence="3">The sequence shown here is derived from an EMBL/GenBank/DDBJ whole genome shotgun (WGS) entry which is preliminary data.</text>
</comment>
<dbReference type="EMBL" id="BSXT01001867">
    <property type="protein sequence ID" value="GMF45683.1"/>
    <property type="molecule type" value="Genomic_DNA"/>
</dbReference>